<evidence type="ECO:0000313" key="1">
    <source>
        <dbReference type="EMBL" id="MCW0343128.1"/>
    </source>
</evidence>
<evidence type="ECO:0000313" key="2">
    <source>
        <dbReference type="Proteomes" id="UP001208888"/>
    </source>
</evidence>
<gene>
    <name evidence="1" type="ORF">NB703_001221</name>
</gene>
<reference evidence="1" key="1">
    <citation type="submission" date="2022-06" db="EMBL/GenBank/DDBJ databases">
        <title>Dynamics of rice microbiomes reveals core vertical transmitted seed endophytes.</title>
        <authorList>
            <person name="Liao K."/>
            <person name="Zhang X."/>
        </authorList>
    </citation>
    <scope>NUCLEOTIDE SEQUENCE</scope>
    <source>
        <strain evidence="1">JT1-17</strain>
    </source>
</reference>
<dbReference type="EMBL" id="JANFVX010000003">
    <property type="protein sequence ID" value="MCW0343128.1"/>
    <property type="molecule type" value="Genomic_DNA"/>
</dbReference>
<proteinExistence type="predicted"/>
<accession>A0AAJ1CX19</accession>
<sequence length="52" mass="6050">MWQSLPVLSSGSHTNVRQHQAMKGSDSQFGLMLKEKCLWFRCMLFFCAPDRD</sequence>
<comment type="caution">
    <text evidence="1">The sequence shown here is derived from an EMBL/GenBank/DDBJ whole genome shotgun (WGS) entry which is preliminary data.</text>
</comment>
<dbReference type="AlphaFoldDB" id="A0AAJ1CX19"/>
<name>A0AAJ1CX19_PANAN</name>
<protein>
    <submittedName>
        <fullName evidence="1">Uncharacterized protein</fullName>
    </submittedName>
</protein>
<organism evidence="1 2">
    <name type="scientific">Pantoea ananas</name>
    <name type="common">Erwinia uredovora</name>
    <dbReference type="NCBI Taxonomy" id="553"/>
    <lineage>
        <taxon>Bacteria</taxon>
        <taxon>Pseudomonadati</taxon>
        <taxon>Pseudomonadota</taxon>
        <taxon>Gammaproteobacteria</taxon>
        <taxon>Enterobacterales</taxon>
        <taxon>Erwiniaceae</taxon>
        <taxon>Pantoea</taxon>
    </lineage>
</organism>
<dbReference type="Proteomes" id="UP001208888">
    <property type="component" value="Unassembled WGS sequence"/>
</dbReference>